<organism evidence="2 3">
    <name type="scientific">Durusdinium trenchii</name>
    <dbReference type="NCBI Taxonomy" id="1381693"/>
    <lineage>
        <taxon>Eukaryota</taxon>
        <taxon>Sar</taxon>
        <taxon>Alveolata</taxon>
        <taxon>Dinophyceae</taxon>
        <taxon>Suessiales</taxon>
        <taxon>Symbiodiniaceae</taxon>
        <taxon>Durusdinium</taxon>
    </lineage>
</organism>
<evidence type="ECO:0000256" key="1">
    <source>
        <dbReference type="SAM" id="MobiDB-lite"/>
    </source>
</evidence>
<gene>
    <name evidence="2" type="ORF">SCF082_LOCUS14187</name>
</gene>
<dbReference type="EMBL" id="CAXAMM010008879">
    <property type="protein sequence ID" value="CAK9018682.1"/>
    <property type="molecule type" value="Genomic_DNA"/>
</dbReference>
<evidence type="ECO:0000313" key="3">
    <source>
        <dbReference type="Proteomes" id="UP001642464"/>
    </source>
</evidence>
<accession>A0ABP0JXC3</accession>
<keyword evidence="3" id="KW-1185">Reference proteome</keyword>
<evidence type="ECO:0000313" key="2">
    <source>
        <dbReference type="EMBL" id="CAK9018682.1"/>
    </source>
</evidence>
<reference evidence="2 3" key="1">
    <citation type="submission" date="2024-02" db="EMBL/GenBank/DDBJ databases">
        <authorList>
            <person name="Chen Y."/>
            <person name="Shah S."/>
            <person name="Dougan E. K."/>
            <person name="Thang M."/>
            <person name="Chan C."/>
        </authorList>
    </citation>
    <scope>NUCLEOTIDE SEQUENCE [LARGE SCALE GENOMIC DNA]</scope>
</reference>
<feature type="region of interest" description="Disordered" evidence="1">
    <location>
        <begin position="1"/>
        <end position="21"/>
    </location>
</feature>
<protein>
    <recommendedName>
        <fullName evidence="4">Flagellar FliJ protein</fullName>
    </recommendedName>
</protein>
<evidence type="ECO:0008006" key="4">
    <source>
        <dbReference type="Google" id="ProtNLM"/>
    </source>
</evidence>
<proteinExistence type="predicted"/>
<dbReference type="Proteomes" id="UP001642464">
    <property type="component" value="Unassembled WGS sequence"/>
</dbReference>
<comment type="caution">
    <text evidence="2">The sequence shown here is derived from an EMBL/GenBank/DDBJ whole genome shotgun (WGS) entry which is preliminary data.</text>
</comment>
<sequence length="142" mass="15816">MQQEKRRSLHQERRLRSNAEQEAARLREQLSVLVKEAGAGSVLLAAGQLAMGPCLTQEALKASEKQEARYPKNSLAAEALQWKRLAAHRGKLWEQEKVQAGKITQAEYAGSEARQGFHSNQRTRAAMVREAQGSFRLGGFDS</sequence>
<name>A0ABP0JXC3_9DINO</name>